<proteinExistence type="predicted"/>
<evidence type="ECO:0000256" key="1">
    <source>
        <dbReference type="SAM" id="MobiDB-lite"/>
    </source>
</evidence>
<accession>A0A8H3C8C5</accession>
<dbReference type="PROSITE" id="PS50842">
    <property type="entry name" value="EXPANSIN_EG45"/>
    <property type="match status" value="1"/>
</dbReference>
<dbReference type="CDD" id="cd22278">
    <property type="entry name" value="DPBB_GH45_endoglucanase"/>
    <property type="match status" value="1"/>
</dbReference>
<organism evidence="4 5">
    <name type="scientific">Rhizoctonia solani</name>
    <dbReference type="NCBI Taxonomy" id="456999"/>
    <lineage>
        <taxon>Eukaryota</taxon>
        <taxon>Fungi</taxon>
        <taxon>Dikarya</taxon>
        <taxon>Basidiomycota</taxon>
        <taxon>Agaricomycotina</taxon>
        <taxon>Agaricomycetes</taxon>
        <taxon>Cantharellales</taxon>
        <taxon>Ceratobasidiaceae</taxon>
        <taxon>Rhizoctonia</taxon>
    </lineage>
</organism>
<dbReference type="EMBL" id="CAJMXA010001974">
    <property type="protein sequence ID" value="CAE6473728.1"/>
    <property type="molecule type" value="Genomic_DNA"/>
</dbReference>
<dbReference type="InterPro" id="IPR036908">
    <property type="entry name" value="RlpA-like_sf"/>
</dbReference>
<evidence type="ECO:0000259" key="3">
    <source>
        <dbReference type="PROSITE" id="PS50842"/>
    </source>
</evidence>
<feature type="domain" description="Expansin-like EG45" evidence="3">
    <location>
        <begin position="595"/>
        <end position="724"/>
    </location>
</feature>
<dbReference type="Pfam" id="PF22514">
    <property type="entry name" value="EXPB1_D1"/>
    <property type="match status" value="1"/>
</dbReference>
<sequence>MAAETVYNITIPSTSATLTYSPYVTDNANSGGWQSVCPTNVTFNGTSSWICDPDSAHTTSSYKASFELSFNGVGIHLIGNTTNNLGYDVSLDGFLFPGNFRSNAQLLYSSTGLQPGPHTIALTVRQPALADNPGSVTLKEVVVDAGTGRSRATVMKAVLDDDDPSITYYAPPNGNWTNVNAYPQATQPAGIKSSTFHDSYWTNATATIGFKGVGISVYGACYSHSRYAAYSASIDGTEEIQYDGTVNLYSIGGDVKQRAGNCLRYFKTGLDGDKDHQLVLKVKDMGRLAVDWVEVFTVAGGQQFSNGTGGQPGDSSNVMSNNTRIRIVAGAVSGGIVLILALLTLIVCIRRQRSQPQDILTPAPNQNRIRTQEGASFLSTPFAPNTQANIHETSAMPTWPQPQIPSPITPKRYMTGAPPILSYPSGSAPLASPGLSTMSSYTESSGTGPGCDSAGYQTTEFNYTAPLRPSISRPSYTGRVSSSGPEPGVAFAGGGGMVVSEVGPGMVSRPGYQVHAGSVASPVSSSTSPAPPAYEQIEVPDGLGGARNRAWSRSHPDMLLPLVYVLVWSTIVRAWTYAENGIATMTHYTMDVGTIAACGCTGGSTHYPTAALSSLAYGSDGTVGFGSSCGRCFNLTLLNTFLSEPPFYPNPTKSIVIKVTDLCPAISQWCDATESKLNAGGTWLNFDLVWPSVAIPDDWFPSNESFYGYKDFGVWNVSYQSVSCVDSWAGGHDAAALGSVNNLGDSVCCPADPLAPNGTICPSSGSAPNTGTSGVPGLVPGAGIWMVVSIAASMMTYF</sequence>
<dbReference type="Gene3D" id="2.60.120.260">
    <property type="entry name" value="Galactose-binding domain-like"/>
    <property type="match status" value="2"/>
</dbReference>
<evidence type="ECO:0000313" key="4">
    <source>
        <dbReference type="EMBL" id="CAE6473728.1"/>
    </source>
</evidence>
<feature type="region of interest" description="Disordered" evidence="1">
    <location>
        <begin position="518"/>
        <end position="540"/>
    </location>
</feature>
<dbReference type="AlphaFoldDB" id="A0A8H3C8C5"/>
<keyword evidence="2" id="KW-0812">Transmembrane</keyword>
<reference evidence="4" key="1">
    <citation type="submission" date="2021-01" db="EMBL/GenBank/DDBJ databases">
        <authorList>
            <person name="Kaushik A."/>
        </authorList>
    </citation>
    <scope>NUCLEOTIDE SEQUENCE</scope>
    <source>
        <strain evidence="4">AG6-10EEA</strain>
    </source>
</reference>
<dbReference type="Proteomes" id="UP000663853">
    <property type="component" value="Unassembled WGS sequence"/>
</dbReference>
<dbReference type="SUPFAM" id="SSF50685">
    <property type="entry name" value="Barwin-like endoglucanases"/>
    <property type="match status" value="1"/>
</dbReference>
<comment type="caution">
    <text evidence="4">The sequence shown here is derived from an EMBL/GenBank/DDBJ whole genome shotgun (WGS) entry which is preliminary data.</text>
</comment>
<dbReference type="InterPro" id="IPR007112">
    <property type="entry name" value="Expansin/allergen_DPBB_dom"/>
</dbReference>
<dbReference type="Gene3D" id="2.40.40.10">
    <property type="entry name" value="RlpA-like domain"/>
    <property type="match status" value="1"/>
</dbReference>
<protein>
    <recommendedName>
        <fullName evidence="3">Expansin-like EG45 domain-containing protein</fullName>
    </recommendedName>
</protein>
<gene>
    <name evidence="4" type="ORF">RDB_LOCUS78238</name>
</gene>
<keyword evidence="2" id="KW-1133">Transmembrane helix</keyword>
<feature type="transmembrane region" description="Helical" evidence="2">
    <location>
        <begin position="327"/>
        <end position="349"/>
    </location>
</feature>
<evidence type="ECO:0000256" key="2">
    <source>
        <dbReference type="SAM" id="Phobius"/>
    </source>
</evidence>
<name>A0A8H3C8C5_9AGAM</name>
<evidence type="ECO:0000313" key="5">
    <source>
        <dbReference type="Proteomes" id="UP000663853"/>
    </source>
</evidence>
<feature type="compositionally biased region" description="Low complexity" evidence="1">
    <location>
        <begin position="518"/>
        <end position="528"/>
    </location>
</feature>
<keyword evidence="2" id="KW-0472">Membrane</keyword>